<name>A0A3G8F3V2_9CAUD</name>
<accession>A0A3G8F3V2</accession>
<organism evidence="1 2">
    <name type="scientific">Streptococcus phage CHPC642</name>
    <dbReference type="NCBI Taxonomy" id="2365038"/>
    <lineage>
        <taxon>Viruses</taxon>
        <taxon>Duplodnaviria</taxon>
        <taxon>Heunggongvirae</taxon>
        <taxon>Uroviricota</taxon>
        <taxon>Caudoviricetes</taxon>
        <taxon>Aliceevansviridae</taxon>
        <taxon>Moineauvirus</taxon>
        <taxon>Moineauvirus CHPC642</taxon>
    </lineage>
</organism>
<reference evidence="1 2" key="1">
    <citation type="submission" date="2018-09" db="EMBL/GenBank/DDBJ databases">
        <title>A comparative genomics approach for identifying host-range determinants of bacteriophages infecting Streptococcus thermophilus.</title>
        <authorList>
            <person name="Szymczak P."/>
            <person name="Rau M.H."/>
            <person name="Monteiro J.M."/>
            <person name="de Pinho M.G."/>
            <person name="Filipe S.R."/>
            <person name="Vogensen F.K."/>
            <person name="Zeidan A."/>
            <person name="Janzen T."/>
        </authorList>
    </citation>
    <scope>NUCLEOTIDE SEQUENCE [LARGE SCALE GENOMIC DNA]</scope>
</reference>
<feature type="non-terminal residue" evidence="1">
    <location>
        <position position="1"/>
    </location>
</feature>
<dbReference type="EMBL" id="MH937461">
    <property type="protein sequence ID" value="AZF89043.1"/>
    <property type="molecule type" value="Genomic_DNA"/>
</dbReference>
<keyword evidence="2" id="KW-1185">Reference proteome</keyword>
<evidence type="ECO:0000313" key="2">
    <source>
        <dbReference type="Proteomes" id="UP000267788"/>
    </source>
</evidence>
<evidence type="ECO:0000313" key="1">
    <source>
        <dbReference type="EMBL" id="AZF89043.1"/>
    </source>
</evidence>
<protein>
    <submittedName>
        <fullName evidence="1">Uncharacterized protein</fullName>
    </submittedName>
</protein>
<dbReference type="Proteomes" id="UP000267788">
    <property type="component" value="Segment"/>
</dbReference>
<proteinExistence type="predicted"/>
<gene>
    <name evidence="1" type="ORF">CHPC642_0050</name>
</gene>
<sequence length="25" mass="2644">DHVTPVEIAPELKTDVSNIVALLGL</sequence>